<protein>
    <recommendedName>
        <fullName evidence="1">Protein kinase domain-containing protein</fullName>
    </recommendedName>
</protein>
<dbReference type="PANTHER" id="PTHR32278">
    <property type="entry name" value="F-BOX DOMAIN-CONTAINING PROTEIN"/>
    <property type="match status" value="1"/>
</dbReference>
<dbReference type="AlphaFoldDB" id="A0AAD5GHA1"/>
<accession>A0AAD5GHA1</accession>
<dbReference type="Proteomes" id="UP001206925">
    <property type="component" value="Unassembled WGS sequence"/>
</dbReference>
<dbReference type="InterPro" id="IPR001245">
    <property type="entry name" value="Ser-Thr/Tyr_kinase_cat_dom"/>
</dbReference>
<organism evidence="2 3">
    <name type="scientific">Ambrosia artemisiifolia</name>
    <name type="common">Common ragweed</name>
    <dbReference type="NCBI Taxonomy" id="4212"/>
    <lineage>
        <taxon>Eukaryota</taxon>
        <taxon>Viridiplantae</taxon>
        <taxon>Streptophyta</taxon>
        <taxon>Embryophyta</taxon>
        <taxon>Tracheophyta</taxon>
        <taxon>Spermatophyta</taxon>
        <taxon>Magnoliopsida</taxon>
        <taxon>eudicotyledons</taxon>
        <taxon>Gunneridae</taxon>
        <taxon>Pentapetalae</taxon>
        <taxon>asterids</taxon>
        <taxon>campanulids</taxon>
        <taxon>Asterales</taxon>
        <taxon>Asteraceae</taxon>
        <taxon>Asteroideae</taxon>
        <taxon>Heliantheae alliance</taxon>
        <taxon>Heliantheae</taxon>
        <taxon>Ambrosia</taxon>
    </lineage>
</organism>
<reference evidence="2" key="1">
    <citation type="submission" date="2022-06" db="EMBL/GenBank/DDBJ databases">
        <title>Uncovering the hologenomic basis of an extraordinary plant invasion.</title>
        <authorList>
            <person name="Bieker V.C."/>
            <person name="Martin M.D."/>
            <person name="Gilbert T."/>
            <person name="Hodgins K."/>
            <person name="Battlay P."/>
            <person name="Petersen B."/>
            <person name="Wilson J."/>
        </authorList>
    </citation>
    <scope>NUCLEOTIDE SEQUENCE</scope>
    <source>
        <strain evidence="2">AA19_3_7</strain>
        <tissue evidence="2">Leaf</tissue>
    </source>
</reference>
<comment type="caution">
    <text evidence="2">The sequence shown here is derived from an EMBL/GenBank/DDBJ whole genome shotgun (WGS) entry which is preliminary data.</text>
</comment>
<sequence>MKIPLEQIKLATNDFHDDFKIGRGGYGKVYKADLFHFDVQRYYKDNVYQRTTQAELLGYQRRKSKVAIKRLDRRYGQGTAEFLQEISVLSYFRHQNLVTLLGFCDEDQERILVYEYASNGSLDEYISSTDNTKNYPWAQHLQICLDAARGLEFLHNGDEWEWEQKLPKDYKKIIRMSKFPLANTSRKKDLYSLLSSGILLHNDKLLFSISINGVTNEMVSSKMFSFKDVKWRSISKSRFPKVAKISDNLNLNIRIQIKPQLLTPGIMYGAYLVFKFCNRRKVSTQPLYVNLKYKMAGETLHAYFAKWRPGGEWLMVELFQFLNTNETVNCDILLESFCHYYCGNWGIFVEGLEFNAMASVEEYKENNKPSDEKNVERLLKPESYMDLAEQMVIDHEEIFKRSENSIQNVSKEEIWHMLLNGILIDNGEKIFSLSKVNWKKCHMLRAKAVICDALNEKFYRIKHQTQLRSCRFEDAVEILCYHEFRIKCEVETRMLSSDTSYACFLVFQLSEKYHGLKYPVKARDLLPYRKQRTNIISFTTQSTMNLSNIKWIPEQREDGWMEVRVWEITSDMHNEESIPMDLKLISFEGKFSDLIISGIEFHPI</sequence>
<dbReference type="EMBL" id="JAMZMK010008229">
    <property type="protein sequence ID" value="KAI7741264.1"/>
    <property type="molecule type" value="Genomic_DNA"/>
</dbReference>
<keyword evidence="3" id="KW-1185">Reference proteome</keyword>
<dbReference type="GO" id="GO:0004672">
    <property type="term" value="F:protein kinase activity"/>
    <property type="evidence" value="ECO:0007669"/>
    <property type="project" value="InterPro"/>
</dbReference>
<name>A0AAD5GHA1_AMBAR</name>
<dbReference type="SUPFAM" id="SSF56112">
    <property type="entry name" value="Protein kinase-like (PK-like)"/>
    <property type="match status" value="1"/>
</dbReference>
<proteinExistence type="predicted"/>
<dbReference type="Pfam" id="PF07714">
    <property type="entry name" value="PK_Tyr_Ser-Thr"/>
    <property type="match status" value="1"/>
</dbReference>
<feature type="domain" description="Protein kinase" evidence="1">
    <location>
        <begin position="15"/>
        <end position="385"/>
    </location>
</feature>
<dbReference type="InterPro" id="IPR000719">
    <property type="entry name" value="Prot_kinase_dom"/>
</dbReference>
<dbReference type="InterPro" id="IPR025886">
    <property type="entry name" value="PP2-like"/>
</dbReference>
<gene>
    <name evidence="2" type="ORF">M8C21_008699</name>
</gene>
<dbReference type="PROSITE" id="PS50011">
    <property type="entry name" value="PROTEIN_KINASE_DOM"/>
    <property type="match status" value="1"/>
</dbReference>
<dbReference type="Gene3D" id="1.10.510.10">
    <property type="entry name" value="Transferase(Phosphotransferase) domain 1"/>
    <property type="match status" value="1"/>
</dbReference>
<evidence type="ECO:0000259" key="1">
    <source>
        <dbReference type="PROSITE" id="PS50011"/>
    </source>
</evidence>
<dbReference type="GO" id="GO:0005524">
    <property type="term" value="F:ATP binding"/>
    <property type="evidence" value="ECO:0007669"/>
    <property type="project" value="InterPro"/>
</dbReference>
<dbReference type="Pfam" id="PF14299">
    <property type="entry name" value="PP2"/>
    <property type="match status" value="2"/>
</dbReference>
<evidence type="ECO:0000313" key="3">
    <source>
        <dbReference type="Proteomes" id="UP001206925"/>
    </source>
</evidence>
<evidence type="ECO:0000313" key="2">
    <source>
        <dbReference type="EMBL" id="KAI7741264.1"/>
    </source>
</evidence>
<dbReference type="PANTHER" id="PTHR32278:SF149">
    <property type="entry name" value="PHLOEM PROTEIN"/>
    <property type="match status" value="1"/>
</dbReference>
<dbReference type="InterPro" id="IPR011009">
    <property type="entry name" value="Kinase-like_dom_sf"/>
</dbReference>